<dbReference type="EMBL" id="BJMH01000050">
    <property type="protein sequence ID" value="GEB35695.1"/>
    <property type="molecule type" value="Genomic_DNA"/>
</dbReference>
<dbReference type="AlphaFoldDB" id="A0A4Y3PRX5"/>
<dbReference type="STRING" id="54914.AV540_11890"/>
<evidence type="ECO:0000259" key="2">
    <source>
        <dbReference type="Pfam" id="PF00462"/>
    </source>
</evidence>
<dbReference type="SUPFAM" id="SSF52833">
    <property type="entry name" value="Thioredoxin-like"/>
    <property type="match status" value="1"/>
</dbReference>
<name>A0A4Y3PRX5_BREPA</name>
<evidence type="ECO:0000313" key="3">
    <source>
        <dbReference type="EMBL" id="GEB35695.1"/>
    </source>
</evidence>
<protein>
    <recommendedName>
        <fullName evidence="2">Glutaredoxin domain-containing protein</fullName>
    </recommendedName>
</protein>
<dbReference type="InterPro" id="IPR036249">
    <property type="entry name" value="Thioredoxin-like_sf"/>
</dbReference>
<feature type="domain" description="Glutaredoxin" evidence="2">
    <location>
        <begin position="27"/>
        <end position="84"/>
    </location>
</feature>
<sequence length="104" mass="11942">MFTGDGEKKQREDREGMEVSDGQEKKVVVWGREGCSYCENVKAILETNNQLYEWIDVAGKDVLRDVLEVKYGTRLIPLVEIGGEGKYEALLYNQLDRLESLLDR</sequence>
<accession>A0A4Y3PRX5</accession>
<reference evidence="3 4" key="1">
    <citation type="submission" date="2019-06" db="EMBL/GenBank/DDBJ databases">
        <title>Whole genome shotgun sequence of Brevibacillus parabrevis NBRC 12334.</title>
        <authorList>
            <person name="Hosoyama A."/>
            <person name="Uohara A."/>
            <person name="Ohji S."/>
            <person name="Ichikawa N."/>
        </authorList>
    </citation>
    <scope>NUCLEOTIDE SEQUENCE [LARGE SCALE GENOMIC DNA]</scope>
    <source>
        <strain evidence="3 4">NBRC 12334</strain>
    </source>
</reference>
<proteinExistence type="predicted"/>
<feature type="region of interest" description="Disordered" evidence="1">
    <location>
        <begin position="1"/>
        <end position="22"/>
    </location>
</feature>
<dbReference type="Gene3D" id="3.40.30.10">
    <property type="entry name" value="Glutaredoxin"/>
    <property type="match status" value="1"/>
</dbReference>
<gene>
    <name evidence="3" type="ORF">BPA01_52750</name>
</gene>
<keyword evidence="4" id="KW-1185">Reference proteome</keyword>
<dbReference type="PROSITE" id="PS51354">
    <property type="entry name" value="GLUTAREDOXIN_2"/>
    <property type="match status" value="1"/>
</dbReference>
<evidence type="ECO:0000313" key="4">
    <source>
        <dbReference type="Proteomes" id="UP000316882"/>
    </source>
</evidence>
<dbReference type="Pfam" id="PF00462">
    <property type="entry name" value="Glutaredoxin"/>
    <property type="match status" value="1"/>
</dbReference>
<dbReference type="InterPro" id="IPR002109">
    <property type="entry name" value="Glutaredoxin"/>
</dbReference>
<organism evidence="3 4">
    <name type="scientific">Brevibacillus parabrevis</name>
    <dbReference type="NCBI Taxonomy" id="54914"/>
    <lineage>
        <taxon>Bacteria</taxon>
        <taxon>Bacillati</taxon>
        <taxon>Bacillota</taxon>
        <taxon>Bacilli</taxon>
        <taxon>Bacillales</taxon>
        <taxon>Paenibacillaceae</taxon>
        <taxon>Brevibacillus</taxon>
    </lineage>
</organism>
<evidence type="ECO:0000256" key="1">
    <source>
        <dbReference type="SAM" id="MobiDB-lite"/>
    </source>
</evidence>
<dbReference type="Proteomes" id="UP000316882">
    <property type="component" value="Unassembled WGS sequence"/>
</dbReference>
<comment type="caution">
    <text evidence="3">The sequence shown here is derived from an EMBL/GenBank/DDBJ whole genome shotgun (WGS) entry which is preliminary data.</text>
</comment>